<proteinExistence type="predicted"/>
<comment type="caution">
    <text evidence="2">The sequence shown here is derived from an EMBL/GenBank/DDBJ whole genome shotgun (WGS) entry which is preliminary data.</text>
</comment>
<feature type="compositionally biased region" description="Basic residues" evidence="1">
    <location>
        <begin position="31"/>
        <end position="40"/>
    </location>
</feature>
<evidence type="ECO:0000313" key="3">
    <source>
        <dbReference type="Proteomes" id="UP001151760"/>
    </source>
</evidence>
<feature type="region of interest" description="Disordered" evidence="1">
    <location>
        <begin position="23"/>
        <end position="79"/>
    </location>
</feature>
<organism evidence="2 3">
    <name type="scientific">Tanacetum coccineum</name>
    <dbReference type="NCBI Taxonomy" id="301880"/>
    <lineage>
        <taxon>Eukaryota</taxon>
        <taxon>Viridiplantae</taxon>
        <taxon>Streptophyta</taxon>
        <taxon>Embryophyta</taxon>
        <taxon>Tracheophyta</taxon>
        <taxon>Spermatophyta</taxon>
        <taxon>Magnoliopsida</taxon>
        <taxon>eudicotyledons</taxon>
        <taxon>Gunneridae</taxon>
        <taxon>Pentapetalae</taxon>
        <taxon>asterids</taxon>
        <taxon>campanulids</taxon>
        <taxon>Asterales</taxon>
        <taxon>Asteraceae</taxon>
        <taxon>Asteroideae</taxon>
        <taxon>Anthemideae</taxon>
        <taxon>Anthemidinae</taxon>
        <taxon>Tanacetum</taxon>
    </lineage>
</organism>
<dbReference type="EMBL" id="BQNB010014035">
    <property type="protein sequence ID" value="GJT23188.1"/>
    <property type="molecule type" value="Genomic_DNA"/>
</dbReference>
<reference evidence="2" key="1">
    <citation type="journal article" date="2022" name="Int. J. Mol. Sci.">
        <title>Draft Genome of Tanacetum Coccineum: Genomic Comparison of Closely Related Tanacetum-Family Plants.</title>
        <authorList>
            <person name="Yamashiro T."/>
            <person name="Shiraishi A."/>
            <person name="Nakayama K."/>
            <person name="Satake H."/>
        </authorList>
    </citation>
    <scope>NUCLEOTIDE SEQUENCE</scope>
</reference>
<sequence>MNENLELFKDSYVLYDHVMNPFTAQQEQKTRKDHGTRRGSHSTSSSSAFDQPSSSYLNDDNDGNGKGSSRASTPSPIRYVNLLTNEVPQVFQNPPNIDPDMEPFYTR</sequence>
<dbReference type="Proteomes" id="UP001151760">
    <property type="component" value="Unassembled WGS sequence"/>
</dbReference>
<accession>A0ABQ5CB06</accession>
<feature type="compositionally biased region" description="Low complexity" evidence="1">
    <location>
        <begin position="41"/>
        <end position="55"/>
    </location>
</feature>
<gene>
    <name evidence="2" type="ORF">Tco_0893125</name>
</gene>
<evidence type="ECO:0000256" key="1">
    <source>
        <dbReference type="SAM" id="MobiDB-lite"/>
    </source>
</evidence>
<protein>
    <submittedName>
        <fullName evidence="2">Uncharacterized protein</fullName>
    </submittedName>
</protein>
<evidence type="ECO:0000313" key="2">
    <source>
        <dbReference type="EMBL" id="GJT23188.1"/>
    </source>
</evidence>
<reference evidence="2" key="2">
    <citation type="submission" date="2022-01" db="EMBL/GenBank/DDBJ databases">
        <authorList>
            <person name="Yamashiro T."/>
            <person name="Shiraishi A."/>
            <person name="Satake H."/>
            <person name="Nakayama K."/>
        </authorList>
    </citation>
    <scope>NUCLEOTIDE SEQUENCE</scope>
</reference>
<keyword evidence="3" id="KW-1185">Reference proteome</keyword>
<name>A0ABQ5CB06_9ASTR</name>